<evidence type="ECO:0000313" key="2">
    <source>
        <dbReference type="EMBL" id="OIV41762.1"/>
    </source>
</evidence>
<keyword evidence="1" id="KW-0472">Membrane</keyword>
<feature type="transmembrane region" description="Helical" evidence="1">
    <location>
        <begin position="33"/>
        <end position="54"/>
    </location>
</feature>
<keyword evidence="1" id="KW-0812">Transmembrane</keyword>
<organism evidence="2 3">
    <name type="scientific">Flavobacterium johnsoniae</name>
    <name type="common">Cytophaga johnsonae</name>
    <dbReference type="NCBI Taxonomy" id="986"/>
    <lineage>
        <taxon>Bacteria</taxon>
        <taxon>Pseudomonadati</taxon>
        <taxon>Bacteroidota</taxon>
        <taxon>Flavobacteriia</taxon>
        <taxon>Flavobacteriales</taxon>
        <taxon>Flavobacteriaceae</taxon>
        <taxon>Flavobacterium</taxon>
    </lineage>
</organism>
<dbReference type="RefSeq" id="WP_071637312.1">
    <property type="nucleotide sequence ID" value="NZ_MLFK01000007.1"/>
</dbReference>
<feature type="transmembrane region" description="Helical" evidence="1">
    <location>
        <begin position="6"/>
        <end position="26"/>
    </location>
</feature>
<keyword evidence="3" id="KW-1185">Reference proteome</keyword>
<dbReference type="OrthoDB" id="1373957at2"/>
<gene>
    <name evidence="2" type="ORF">BKM63_14710</name>
</gene>
<name>A0A1J7CQ35_FLAJO</name>
<comment type="caution">
    <text evidence="2">The sequence shown here is derived from an EMBL/GenBank/DDBJ whole genome shotgun (WGS) entry which is preliminary data.</text>
</comment>
<dbReference type="Proteomes" id="UP000182826">
    <property type="component" value="Unassembled WGS sequence"/>
</dbReference>
<sequence length="114" mass="13055">MLGIISLILILLPIIFQFIYGTKAIYKTTSLKFVNVSLISFAAQILLSIVYYYISYYNFSKYFEEHPNATRCGTGLAASIFGLFFLIAVLIGVILVQYIIMIWKKYRMSLKADN</sequence>
<keyword evidence="1" id="KW-1133">Transmembrane helix</keyword>
<feature type="transmembrane region" description="Helical" evidence="1">
    <location>
        <begin position="74"/>
        <end position="101"/>
    </location>
</feature>
<dbReference type="EMBL" id="MLFK01000007">
    <property type="protein sequence ID" value="OIV41762.1"/>
    <property type="molecule type" value="Genomic_DNA"/>
</dbReference>
<accession>A0A1J7CQ35</accession>
<proteinExistence type="predicted"/>
<reference evidence="2 3" key="1">
    <citation type="submission" date="2016-10" db="EMBL/GenBank/DDBJ databases">
        <title>Draft Genome Sequence of Rhizobacteria Flavobacterium johnsoniae CI04.</title>
        <authorList>
            <person name="Bravo J.I."/>
            <person name="Lozano G.L."/>
            <person name="Handelsman J."/>
        </authorList>
    </citation>
    <scope>NUCLEOTIDE SEQUENCE [LARGE SCALE GENOMIC DNA]</scope>
    <source>
        <strain evidence="2 3">CI04</strain>
    </source>
</reference>
<dbReference type="AlphaFoldDB" id="A0A1J7CQ35"/>
<protein>
    <submittedName>
        <fullName evidence="2">Uncharacterized protein</fullName>
    </submittedName>
</protein>
<evidence type="ECO:0000256" key="1">
    <source>
        <dbReference type="SAM" id="Phobius"/>
    </source>
</evidence>
<evidence type="ECO:0000313" key="3">
    <source>
        <dbReference type="Proteomes" id="UP000182826"/>
    </source>
</evidence>